<keyword evidence="8 10" id="KW-1133">Transmembrane helix</keyword>
<dbReference type="EMBL" id="CP012040">
    <property type="protein sequence ID" value="AKP50868.1"/>
    <property type="molecule type" value="Genomic_DNA"/>
</dbReference>
<dbReference type="PANTHER" id="PTHR33446">
    <property type="entry name" value="PROTEIN TONB-RELATED"/>
    <property type="match status" value="1"/>
</dbReference>
<dbReference type="Proteomes" id="UP000036520">
    <property type="component" value="Chromosome"/>
</dbReference>
<keyword evidence="6 10" id="KW-0812">Transmembrane</keyword>
<dbReference type="RefSeq" id="WP_048641277.1">
    <property type="nucleotide sequence ID" value="NZ_CAXBGM010000185.1"/>
</dbReference>
<organism evidence="12 13">
    <name type="scientific">Cyclobacterium amurskyense</name>
    <dbReference type="NCBI Taxonomy" id="320787"/>
    <lineage>
        <taxon>Bacteria</taxon>
        <taxon>Pseudomonadati</taxon>
        <taxon>Bacteroidota</taxon>
        <taxon>Cytophagia</taxon>
        <taxon>Cytophagales</taxon>
        <taxon>Cyclobacteriaceae</taxon>
        <taxon>Cyclobacterium</taxon>
    </lineage>
</organism>
<evidence type="ECO:0000313" key="12">
    <source>
        <dbReference type="EMBL" id="AKP50868.1"/>
    </source>
</evidence>
<dbReference type="PANTHER" id="PTHR33446:SF2">
    <property type="entry name" value="PROTEIN TONB"/>
    <property type="match status" value="1"/>
</dbReference>
<keyword evidence="7" id="KW-0653">Protein transport</keyword>
<evidence type="ECO:0000256" key="8">
    <source>
        <dbReference type="ARBA" id="ARBA00022989"/>
    </source>
</evidence>
<evidence type="ECO:0000313" key="13">
    <source>
        <dbReference type="Proteomes" id="UP000036520"/>
    </source>
</evidence>
<dbReference type="OrthoDB" id="9812355at2"/>
<dbReference type="Pfam" id="PF03544">
    <property type="entry name" value="TonB_C"/>
    <property type="match status" value="1"/>
</dbReference>
<evidence type="ECO:0000256" key="6">
    <source>
        <dbReference type="ARBA" id="ARBA00022692"/>
    </source>
</evidence>
<protein>
    <submittedName>
        <fullName evidence="12">Regulatory sensor-transducer, BlaR1/MecR1 family</fullName>
    </submittedName>
</protein>
<dbReference type="AlphaFoldDB" id="A0A0H4PDF9"/>
<dbReference type="GO" id="GO:0098797">
    <property type="term" value="C:plasma membrane protein complex"/>
    <property type="evidence" value="ECO:0007669"/>
    <property type="project" value="TreeGrafter"/>
</dbReference>
<dbReference type="PROSITE" id="PS52015">
    <property type="entry name" value="TONB_CTD"/>
    <property type="match status" value="1"/>
</dbReference>
<proteinExistence type="inferred from homology"/>
<gene>
    <name evidence="12" type="ORF">CA2015_1428</name>
</gene>
<feature type="transmembrane region" description="Helical" evidence="10">
    <location>
        <begin position="6"/>
        <end position="25"/>
    </location>
</feature>
<evidence type="ECO:0000256" key="7">
    <source>
        <dbReference type="ARBA" id="ARBA00022927"/>
    </source>
</evidence>
<dbReference type="KEGG" id="camu:CA2015_1428"/>
<keyword evidence="13" id="KW-1185">Reference proteome</keyword>
<evidence type="ECO:0000256" key="5">
    <source>
        <dbReference type="ARBA" id="ARBA00022519"/>
    </source>
</evidence>
<evidence type="ECO:0000256" key="10">
    <source>
        <dbReference type="SAM" id="Phobius"/>
    </source>
</evidence>
<dbReference type="GO" id="GO:0015031">
    <property type="term" value="P:protein transport"/>
    <property type="evidence" value="ECO:0007669"/>
    <property type="project" value="UniProtKB-KW"/>
</dbReference>
<feature type="transmembrane region" description="Helical" evidence="10">
    <location>
        <begin position="264"/>
        <end position="284"/>
    </location>
</feature>
<comment type="similarity">
    <text evidence="2">Belongs to the TonB family.</text>
</comment>
<keyword evidence="3" id="KW-0813">Transport</keyword>
<keyword evidence="9 10" id="KW-0472">Membrane</keyword>
<dbReference type="GO" id="GO:0031992">
    <property type="term" value="F:energy transducer activity"/>
    <property type="evidence" value="ECO:0007669"/>
    <property type="project" value="TreeGrafter"/>
</dbReference>
<dbReference type="NCBIfam" id="TIGR01352">
    <property type="entry name" value="tonB_Cterm"/>
    <property type="match status" value="1"/>
</dbReference>
<dbReference type="InterPro" id="IPR037682">
    <property type="entry name" value="TonB_C"/>
</dbReference>
<dbReference type="Pfam" id="PF05569">
    <property type="entry name" value="Peptidase_M56"/>
    <property type="match status" value="1"/>
</dbReference>
<dbReference type="STRING" id="320787.CA2015_1428"/>
<keyword evidence="4" id="KW-1003">Cell membrane</keyword>
<evidence type="ECO:0000256" key="3">
    <source>
        <dbReference type="ARBA" id="ARBA00022448"/>
    </source>
</evidence>
<dbReference type="GO" id="GO:0055085">
    <property type="term" value="P:transmembrane transport"/>
    <property type="evidence" value="ECO:0007669"/>
    <property type="project" value="InterPro"/>
</dbReference>
<keyword evidence="5" id="KW-0997">Cell inner membrane</keyword>
<evidence type="ECO:0000259" key="11">
    <source>
        <dbReference type="PROSITE" id="PS52015"/>
    </source>
</evidence>
<accession>A0A0H4PDF9</accession>
<evidence type="ECO:0000256" key="9">
    <source>
        <dbReference type="ARBA" id="ARBA00023136"/>
    </source>
</evidence>
<dbReference type="InterPro" id="IPR008756">
    <property type="entry name" value="Peptidase_M56"/>
</dbReference>
<evidence type="ECO:0000256" key="4">
    <source>
        <dbReference type="ARBA" id="ARBA00022475"/>
    </source>
</evidence>
<feature type="domain" description="TonB C-terminal" evidence="11">
    <location>
        <begin position="324"/>
        <end position="414"/>
    </location>
</feature>
<evidence type="ECO:0000256" key="1">
    <source>
        <dbReference type="ARBA" id="ARBA00004383"/>
    </source>
</evidence>
<dbReference type="InterPro" id="IPR051045">
    <property type="entry name" value="TonB-dependent_transducer"/>
</dbReference>
<sequence length="414" mass="47738">MTNLINYLWEGSICLTLLWVFYKVCLERNTFFAWNRTFLLCSLLVALVFPALNFAGINGINLPNETISIQLPTFELNSSNQFQNSFKAFSISNLIVGVYFIGVILVLGQFLLGLVSIMVQTKKAKTTYKGKYLLLEHPTFEPSSFFHFIFLPEGALQSQQNVDWVIAHETTHADYKHSWDRLLLQVVKVVFWFYPIYSKYEKALEVLHEYQVDEKMTKSYPLEEYARLLLNLTKTKNTGLLVHNFNQFQIKKRLTMMTQPKSKWTARSIYALALPVFICLFALVSCEQKDEIIEVAMTANEANTKNLLPNEIFDIVEVMPVPPQGMEGWNNYLSQNLKYPQSARDKKIEGTVYLEFIVNEEGRIINPSVIKSIDPDLDAEALRVIKNSPDWTPGIQRGHNVNVKLKLPIRFKLE</sequence>
<dbReference type="SUPFAM" id="SSF74653">
    <property type="entry name" value="TolA/TonB C-terminal domain"/>
    <property type="match status" value="1"/>
</dbReference>
<comment type="subcellular location">
    <subcellularLocation>
        <location evidence="1">Cell inner membrane</location>
        <topology evidence="1">Single-pass membrane protein</topology>
        <orientation evidence="1">Periplasmic side</orientation>
    </subcellularLocation>
</comment>
<feature type="transmembrane region" description="Helical" evidence="10">
    <location>
        <begin position="94"/>
        <end position="119"/>
    </location>
</feature>
<dbReference type="Gene3D" id="3.30.1150.10">
    <property type="match status" value="1"/>
</dbReference>
<dbReference type="InterPro" id="IPR006260">
    <property type="entry name" value="TonB/TolA_C"/>
</dbReference>
<reference evidence="12 13" key="1">
    <citation type="submission" date="2015-07" db="EMBL/GenBank/DDBJ databases">
        <authorList>
            <person name="Kim K.M."/>
        </authorList>
    </citation>
    <scope>NUCLEOTIDE SEQUENCE [LARGE SCALE GENOMIC DNA]</scope>
    <source>
        <strain evidence="12 13">KCTC 12363</strain>
    </source>
</reference>
<evidence type="ECO:0000256" key="2">
    <source>
        <dbReference type="ARBA" id="ARBA00006555"/>
    </source>
</evidence>
<name>A0A0H4PDF9_9BACT</name>
<feature type="transmembrane region" description="Helical" evidence="10">
    <location>
        <begin position="37"/>
        <end position="57"/>
    </location>
</feature>